<protein>
    <submittedName>
        <fullName evidence="2">Uncharacterized protein</fullName>
    </submittedName>
</protein>
<evidence type="ECO:0000256" key="1">
    <source>
        <dbReference type="SAM" id="MobiDB-lite"/>
    </source>
</evidence>
<accession>M1DY91</accession>
<evidence type="ECO:0000313" key="2">
    <source>
        <dbReference type="EnsemblPlants" id="PGSC0003DMT400096357"/>
    </source>
</evidence>
<reference evidence="3" key="1">
    <citation type="journal article" date="2011" name="Nature">
        <title>Genome sequence and analysis of the tuber crop potato.</title>
        <authorList>
            <consortium name="The Potato Genome Sequencing Consortium"/>
        </authorList>
    </citation>
    <scope>NUCLEOTIDE SEQUENCE [LARGE SCALE GENOMIC DNA]</scope>
    <source>
        <strain evidence="3">cv. DM1-3 516 R44</strain>
    </source>
</reference>
<dbReference type="EnsemblPlants" id="PGSC0003DMT400096357">
    <property type="protein sequence ID" value="PGSC0003DMT400096357"/>
    <property type="gene ID" value="PGSC0003DMG400045928"/>
</dbReference>
<dbReference type="Gramene" id="PGSC0003DMT400096357">
    <property type="protein sequence ID" value="PGSC0003DMT400096357"/>
    <property type="gene ID" value="PGSC0003DMG400045928"/>
</dbReference>
<dbReference type="PaxDb" id="4113-PGSC0003DMT400096357"/>
<dbReference type="AlphaFoldDB" id="M1DY91"/>
<name>M1DY91_SOLTU</name>
<feature type="region of interest" description="Disordered" evidence="1">
    <location>
        <begin position="64"/>
        <end position="92"/>
    </location>
</feature>
<organism evidence="2 3">
    <name type="scientific">Solanum tuberosum</name>
    <name type="common">Potato</name>
    <dbReference type="NCBI Taxonomy" id="4113"/>
    <lineage>
        <taxon>Eukaryota</taxon>
        <taxon>Viridiplantae</taxon>
        <taxon>Streptophyta</taxon>
        <taxon>Embryophyta</taxon>
        <taxon>Tracheophyta</taxon>
        <taxon>Spermatophyta</taxon>
        <taxon>Magnoliopsida</taxon>
        <taxon>eudicotyledons</taxon>
        <taxon>Gunneridae</taxon>
        <taxon>Pentapetalae</taxon>
        <taxon>asterids</taxon>
        <taxon>lamiids</taxon>
        <taxon>Solanales</taxon>
        <taxon>Solanaceae</taxon>
        <taxon>Solanoideae</taxon>
        <taxon>Solaneae</taxon>
        <taxon>Solanum</taxon>
    </lineage>
</organism>
<sequence>MVGIHGLSFNRWSIGTMASKQAPVYSRNGKLKFVSPSKHLINESNEDEYVSKTTRDSPIVFVTMRNRTSSNSNGDSNSASDATSTGDAQDPLGVKVESVYPTTKPNRWCVEGKYQIYDDEKTLTEHRKVARTITKERRVLTGSLHTVPAIEEMFKRHKYDWMAWSRGNFSEPEFYASYAAIIHNTMPKLAKPLA</sequence>
<dbReference type="Proteomes" id="UP000011115">
    <property type="component" value="Unassembled WGS sequence"/>
</dbReference>
<keyword evidence="3" id="KW-1185">Reference proteome</keyword>
<proteinExistence type="predicted"/>
<evidence type="ECO:0000313" key="3">
    <source>
        <dbReference type="Proteomes" id="UP000011115"/>
    </source>
</evidence>
<reference evidence="2" key="2">
    <citation type="submission" date="2015-06" db="UniProtKB">
        <authorList>
            <consortium name="EnsemblPlants"/>
        </authorList>
    </citation>
    <scope>IDENTIFICATION</scope>
    <source>
        <strain evidence="2">DM1-3 516 R44</strain>
    </source>
</reference>
<dbReference type="HOGENOM" id="CLU_028647_2_0_1"/>
<feature type="compositionally biased region" description="Low complexity" evidence="1">
    <location>
        <begin position="68"/>
        <end position="88"/>
    </location>
</feature>
<dbReference type="InParanoid" id="M1DY91"/>